<dbReference type="Pfam" id="PF12214">
    <property type="entry name" value="TPX2_importin"/>
    <property type="match status" value="1"/>
</dbReference>
<reference evidence="3" key="1">
    <citation type="journal article" date="2021" name="Front. Plant Sci.">
        <title>Chromosome-Scale Genome Assembly for Chinese Sour Jujube and Insights Into Its Genome Evolution and Domestication Signature.</title>
        <authorList>
            <person name="Shen L.-Y."/>
            <person name="Luo H."/>
            <person name="Wang X.-L."/>
            <person name="Wang X.-M."/>
            <person name="Qiu X.-J."/>
            <person name="Liu H."/>
            <person name="Zhou S.-S."/>
            <person name="Jia K.-H."/>
            <person name="Nie S."/>
            <person name="Bao Y.-T."/>
            <person name="Zhang R.-G."/>
            <person name="Yun Q.-Z."/>
            <person name="Chai Y.-H."/>
            <person name="Lu J.-Y."/>
            <person name="Li Y."/>
            <person name="Zhao S.-W."/>
            <person name="Mao J.-F."/>
            <person name="Jia S.-G."/>
            <person name="Mao Y.-M."/>
        </authorList>
    </citation>
    <scope>NUCLEOTIDE SEQUENCE</scope>
    <source>
        <strain evidence="3">AT0</strain>
        <tissue evidence="3">Leaf</tissue>
    </source>
</reference>
<evidence type="ECO:0000313" key="4">
    <source>
        <dbReference type="Proteomes" id="UP000813462"/>
    </source>
</evidence>
<feature type="region of interest" description="Disordered" evidence="1">
    <location>
        <begin position="389"/>
        <end position="416"/>
    </location>
</feature>
<accession>A0A978VQU6</accession>
<dbReference type="Proteomes" id="UP000813462">
    <property type="component" value="Unassembled WGS sequence"/>
</dbReference>
<feature type="region of interest" description="Disordered" evidence="1">
    <location>
        <begin position="80"/>
        <end position="100"/>
    </location>
</feature>
<feature type="domain" description="TPX2 central" evidence="2">
    <location>
        <begin position="224"/>
        <end position="328"/>
    </location>
</feature>
<evidence type="ECO:0000256" key="1">
    <source>
        <dbReference type="SAM" id="MobiDB-lite"/>
    </source>
</evidence>
<dbReference type="GO" id="GO:0005819">
    <property type="term" value="C:spindle"/>
    <property type="evidence" value="ECO:0007669"/>
    <property type="project" value="InterPro"/>
</dbReference>
<dbReference type="GO" id="GO:0030295">
    <property type="term" value="F:protein kinase activator activity"/>
    <property type="evidence" value="ECO:0007669"/>
    <property type="project" value="TreeGrafter"/>
</dbReference>
<dbReference type="GO" id="GO:0060236">
    <property type="term" value="P:regulation of mitotic spindle organization"/>
    <property type="evidence" value="ECO:0007669"/>
    <property type="project" value="InterPro"/>
</dbReference>
<name>A0A978VQU6_ZIZJJ</name>
<dbReference type="PANTHER" id="PTHR14326">
    <property type="entry name" value="TARGETING PROTEIN FOR XKLP2"/>
    <property type="match status" value="1"/>
</dbReference>
<proteinExistence type="predicted"/>
<evidence type="ECO:0000313" key="3">
    <source>
        <dbReference type="EMBL" id="KAH7537921.1"/>
    </source>
</evidence>
<dbReference type="GO" id="GO:0005880">
    <property type="term" value="C:nuclear microtubule"/>
    <property type="evidence" value="ECO:0007669"/>
    <property type="project" value="TreeGrafter"/>
</dbReference>
<dbReference type="InterPro" id="IPR009675">
    <property type="entry name" value="TPX2_fam"/>
</dbReference>
<protein>
    <recommendedName>
        <fullName evidence="2">TPX2 central domain-containing protein</fullName>
    </recommendedName>
</protein>
<dbReference type="EMBL" id="JAEACU010000003">
    <property type="protein sequence ID" value="KAH7537921.1"/>
    <property type="molecule type" value="Genomic_DNA"/>
</dbReference>
<dbReference type="GO" id="GO:0008017">
    <property type="term" value="F:microtubule binding"/>
    <property type="evidence" value="ECO:0007669"/>
    <property type="project" value="TreeGrafter"/>
</dbReference>
<dbReference type="GO" id="GO:0090307">
    <property type="term" value="P:mitotic spindle assembly"/>
    <property type="evidence" value="ECO:0007669"/>
    <property type="project" value="TreeGrafter"/>
</dbReference>
<organism evidence="3 4">
    <name type="scientific">Ziziphus jujuba var. spinosa</name>
    <dbReference type="NCBI Taxonomy" id="714518"/>
    <lineage>
        <taxon>Eukaryota</taxon>
        <taxon>Viridiplantae</taxon>
        <taxon>Streptophyta</taxon>
        <taxon>Embryophyta</taxon>
        <taxon>Tracheophyta</taxon>
        <taxon>Spermatophyta</taxon>
        <taxon>Magnoliopsida</taxon>
        <taxon>eudicotyledons</taxon>
        <taxon>Gunneridae</taxon>
        <taxon>Pentapetalae</taxon>
        <taxon>rosids</taxon>
        <taxon>fabids</taxon>
        <taxon>Rosales</taxon>
        <taxon>Rhamnaceae</taxon>
        <taxon>Paliureae</taxon>
        <taxon>Ziziphus</taxon>
    </lineage>
</organism>
<sequence>MDDDLEEFVREFYDNDEIDMDYEFDAARFYDFTKPETDWDDREAELWFESSGNYSPSPFIVKLNWLNGVCDELGDTCVDSEDGEDRNVDSPMESKVSSTSGDNRGLITYNQIPRYISKGKTKFLVKSTLSKSSTLMKPTASHLAKQNQLQLSPQCLRRCQQKFGNIDGKTLPNSSVDNLATKRQKLEAGYLCKQVSQLKHQAMLLHKVSKKVGADVNSVNARPRVTIPREPDLETAHRAERHRCKINAESGKQAKSNSCIFKARPLNRKILKAPSLPLLKRSKPQQPEFQVFNLKTSERAMQHALNSVKNIPDSGSILENETLEDKRSNNANAWKQVKSKRVDIGKVGGPLLNKKTLSIEGEKCIFRSIEPETIVTRVIEFPTDKKVQDEPPIDSFSKLSLTSETPNNGKPSLKTPLPAKVRVQPFVLRKGMDENTPSSFNQELEMISIFKERMQRFDGKDYKCGSNRRISGRQFFFYRNVFITTWAHQVEVHSIGMKSQFYRSGGMCLRACFAYINSNNYFRKEQIFEKSFFAMVFLH</sequence>
<dbReference type="AlphaFoldDB" id="A0A978VQU6"/>
<dbReference type="PANTHER" id="PTHR14326:SF55">
    <property type="entry name" value="CELL CYCLE REGULATED MICROTUBULE ASSOCIATED PROTEIN"/>
    <property type="match status" value="1"/>
</dbReference>
<dbReference type="InterPro" id="IPR027330">
    <property type="entry name" value="TPX2_central_dom"/>
</dbReference>
<evidence type="ECO:0000259" key="2">
    <source>
        <dbReference type="Pfam" id="PF12214"/>
    </source>
</evidence>
<gene>
    <name evidence="3" type="ORF">FEM48_Zijuj03G0144100</name>
</gene>
<feature type="compositionally biased region" description="Polar residues" evidence="1">
    <location>
        <begin position="397"/>
        <end position="410"/>
    </location>
</feature>
<comment type="caution">
    <text evidence="3">The sequence shown here is derived from an EMBL/GenBank/DDBJ whole genome shotgun (WGS) entry which is preliminary data.</text>
</comment>